<dbReference type="Proteomes" id="UP000512167">
    <property type="component" value="Chromosome"/>
</dbReference>
<keyword evidence="2" id="KW-1185">Reference proteome</keyword>
<protein>
    <submittedName>
        <fullName evidence="1">Uncharacterized protein</fullName>
    </submittedName>
</protein>
<accession>A0A7L6N1E4</accession>
<sequence length="366" mass="42722">MRISDDSQKEYFSSLVASLRSSGDITTVDLLKKAFPELIDTRYDNWNSGTWFYKLFIYIKLSDYNQLTNEVREKHEGVIFGAYSNLFSDESNVLETVEIKPLIEQQLDWAALKGKETKQSIINRLNREKEYLISSGTGKTRIQDCDKDYIALHLDTKNVLSELMLEHPLDYRTLWDWYHYYSENLSTYRERRKYINETFANVIDIISKSDEIQNDLLKYEPTGWEKIDYSVNLLSIQLVNISDSIDFNHIGLRCRETIILLANEVYKEPLHHPSSYKDKISRTDSSRMLQGYIEYHFKGQSNDEKRRYAKVTNDLANSLTHKKNATLLDAKLCLNATLSLISIIKIINDEISLEANITEICTREDD</sequence>
<evidence type="ECO:0000313" key="1">
    <source>
        <dbReference type="EMBL" id="QLY39401.1"/>
    </source>
</evidence>
<evidence type="ECO:0000313" key="2">
    <source>
        <dbReference type="Proteomes" id="UP000512167"/>
    </source>
</evidence>
<dbReference type="AlphaFoldDB" id="A0A7L6N1E4"/>
<dbReference type="EMBL" id="CP051151">
    <property type="protein sequence ID" value="QLY39401.1"/>
    <property type="molecule type" value="Genomic_DNA"/>
</dbReference>
<name>A0A7L6N1E4_9MOLU</name>
<dbReference type="KEGG" id="tbk:HF295_00415"/>
<dbReference type="RefSeq" id="WP_312031868.1">
    <property type="nucleotide sequence ID" value="NZ_CP051151.1"/>
</dbReference>
<organism evidence="1 2">
    <name type="scientific">Hujiaoplasma nucleasis</name>
    <dbReference type="NCBI Taxonomy" id="2725268"/>
    <lineage>
        <taxon>Bacteria</taxon>
        <taxon>Bacillati</taxon>
        <taxon>Mycoplasmatota</taxon>
        <taxon>Mollicutes</taxon>
        <taxon>Candidatus Izemoplasmatales</taxon>
        <taxon>Hujiaoplasmataceae</taxon>
        <taxon>Hujiaoplasma</taxon>
    </lineage>
</organism>
<gene>
    <name evidence="1" type="ORF">HF295_00415</name>
</gene>
<proteinExistence type="predicted"/>
<reference evidence="1 2" key="1">
    <citation type="submission" date="2020-04" db="EMBL/GenBank/DDBJ databases">
        <authorList>
            <person name="Zheng R.K."/>
            <person name="Sun C.M."/>
        </authorList>
    </citation>
    <scope>NUCLEOTIDE SEQUENCE [LARGE SCALE GENOMIC DNA]</scope>
    <source>
        <strain evidence="2">zrk29</strain>
    </source>
</reference>